<protein>
    <submittedName>
        <fullName evidence="2">Uncharacterized protein</fullName>
    </submittedName>
</protein>
<evidence type="ECO:0000256" key="1">
    <source>
        <dbReference type="SAM" id="MobiDB-lite"/>
    </source>
</evidence>
<feature type="region of interest" description="Disordered" evidence="1">
    <location>
        <begin position="238"/>
        <end position="261"/>
    </location>
</feature>
<reference evidence="2 3" key="1">
    <citation type="journal article" date="2017" name="Nature">
        <title>The Apostasia genome and the evolution of orchids.</title>
        <authorList>
            <person name="Zhang G.Q."/>
            <person name="Liu K.W."/>
            <person name="Li Z."/>
            <person name="Lohaus R."/>
            <person name="Hsiao Y.Y."/>
            <person name="Niu S.C."/>
            <person name="Wang J.Y."/>
            <person name="Lin Y.C."/>
            <person name="Xu Q."/>
            <person name="Chen L.J."/>
            <person name="Yoshida K."/>
            <person name="Fujiwara S."/>
            <person name="Wang Z.W."/>
            <person name="Zhang Y.Q."/>
            <person name="Mitsuda N."/>
            <person name="Wang M."/>
            <person name="Liu G.H."/>
            <person name="Pecoraro L."/>
            <person name="Huang H.X."/>
            <person name="Xiao X.J."/>
            <person name="Lin M."/>
            <person name="Wu X.Y."/>
            <person name="Wu W.L."/>
            <person name="Chen Y.Y."/>
            <person name="Chang S.B."/>
            <person name="Sakamoto S."/>
            <person name="Ohme-Takagi M."/>
            <person name="Yagi M."/>
            <person name="Zeng S.J."/>
            <person name="Shen C.Y."/>
            <person name="Yeh C.M."/>
            <person name="Luo Y.B."/>
            <person name="Tsai W.C."/>
            <person name="Van de Peer Y."/>
            <person name="Liu Z.J."/>
        </authorList>
    </citation>
    <scope>NUCLEOTIDE SEQUENCE [LARGE SCALE GENOMIC DNA]</scope>
    <source>
        <strain evidence="3">cv. Shenzhen</strain>
        <tissue evidence="2">Stem</tissue>
    </source>
</reference>
<keyword evidence="3" id="KW-1185">Reference proteome</keyword>
<feature type="compositionally biased region" description="Low complexity" evidence="1">
    <location>
        <begin position="241"/>
        <end position="261"/>
    </location>
</feature>
<evidence type="ECO:0000313" key="2">
    <source>
        <dbReference type="EMBL" id="PKA49307.1"/>
    </source>
</evidence>
<dbReference type="Proteomes" id="UP000236161">
    <property type="component" value="Unassembled WGS sequence"/>
</dbReference>
<organism evidence="2 3">
    <name type="scientific">Apostasia shenzhenica</name>
    <dbReference type="NCBI Taxonomy" id="1088818"/>
    <lineage>
        <taxon>Eukaryota</taxon>
        <taxon>Viridiplantae</taxon>
        <taxon>Streptophyta</taxon>
        <taxon>Embryophyta</taxon>
        <taxon>Tracheophyta</taxon>
        <taxon>Spermatophyta</taxon>
        <taxon>Magnoliopsida</taxon>
        <taxon>Liliopsida</taxon>
        <taxon>Asparagales</taxon>
        <taxon>Orchidaceae</taxon>
        <taxon>Apostasioideae</taxon>
        <taxon>Apostasia</taxon>
    </lineage>
</organism>
<evidence type="ECO:0000313" key="3">
    <source>
        <dbReference type="Proteomes" id="UP000236161"/>
    </source>
</evidence>
<proteinExistence type="predicted"/>
<feature type="region of interest" description="Disordered" evidence="1">
    <location>
        <begin position="1"/>
        <end position="24"/>
    </location>
</feature>
<gene>
    <name evidence="2" type="ORF">AXF42_Ash014209</name>
</gene>
<feature type="compositionally biased region" description="Low complexity" evidence="1">
    <location>
        <begin position="8"/>
        <end position="24"/>
    </location>
</feature>
<accession>A0A2I0A189</accession>
<dbReference type="EMBL" id="KZ452039">
    <property type="protein sequence ID" value="PKA49307.1"/>
    <property type="molecule type" value="Genomic_DNA"/>
</dbReference>
<sequence>MAPPSPSSPRRSTPPSSAPVSTAPIRRTYCLQSISTLYPSNARPPACRKDARTAPSYLAGISSETSSEPYTCSCSRSIKPSKISPPTVSSPISSCHGLSMSPPREVFRGFCSADQASSPTAPITASIGISRKNQCAGCGVLRPSSSLVAATASDAEIAMPLSHLIARSKEVSSEELRRHCQQLPRAGAGVRRSLQIGGGNEGVERRTGALCNRGSAAMATRGGCGGLDCLSWLDGKKPNPSSTSASGARASSRTLRSGRSL</sequence>
<name>A0A2I0A189_9ASPA</name>
<dbReference type="AlphaFoldDB" id="A0A2I0A189"/>